<comment type="similarity">
    <text evidence="1">Belongs to the glutamate-gated ion channel (TC 1.A.10.1) family.</text>
</comment>
<evidence type="ECO:0000256" key="4">
    <source>
        <dbReference type="ARBA" id="ARBA00022692"/>
    </source>
</evidence>
<proteinExistence type="inferred from homology"/>
<evidence type="ECO:0000256" key="7">
    <source>
        <dbReference type="ARBA" id="ARBA00023018"/>
    </source>
</evidence>
<gene>
    <name evidence="19" type="ORF">YQE_10387</name>
</gene>
<keyword evidence="3" id="KW-1003">Cell membrane</keyword>
<evidence type="ECO:0000256" key="14">
    <source>
        <dbReference type="ARBA" id="ARBA00023303"/>
    </source>
</evidence>
<keyword evidence="8" id="KW-0406">Ion transport</keyword>
<keyword evidence="6" id="KW-1133">Transmembrane helix</keyword>
<dbReference type="PRINTS" id="PR00177">
    <property type="entry name" value="NMDARECEPTOR"/>
</dbReference>
<dbReference type="GO" id="GO:0045211">
    <property type="term" value="C:postsynaptic membrane"/>
    <property type="evidence" value="ECO:0007669"/>
    <property type="project" value="UniProtKB-SubCell"/>
</dbReference>
<feature type="non-terminal residue" evidence="19">
    <location>
        <position position="1"/>
    </location>
</feature>
<feature type="binding site" evidence="16">
    <location>
        <position position="158"/>
    </location>
    <ligand>
        <name>L-glutamate</name>
        <dbReference type="ChEBI" id="CHEBI:29985"/>
    </ligand>
</feature>
<keyword evidence="2" id="KW-0813">Transport</keyword>
<accession>N6U340</accession>
<keyword evidence="7" id="KW-0770">Synapse</keyword>
<feature type="binding site" evidence="16">
    <location>
        <position position="157"/>
    </location>
    <ligand>
        <name>L-glutamate</name>
        <dbReference type="ChEBI" id="CHEBI:29985"/>
    </ligand>
</feature>
<dbReference type="InterPro" id="IPR015683">
    <property type="entry name" value="Ionotropic_Glu_rcpt"/>
</dbReference>
<dbReference type="GO" id="GO:0038023">
    <property type="term" value="F:signaling receptor activity"/>
    <property type="evidence" value="ECO:0007669"/>
    <property type="project" value="InterPro"/>
</dbReference>
<evidence type="ECO:0000256" key="18">
    <source>
        <dbReference type="PIRSR" id="PIRSR601508-3"/>
    </source>
</evidence>
<dbReference type="FunFam" id="3.40.190.10:FF:000060">
    <property type="entry name" value="Glutamate receptor ionotropic, kainate 1"/>
    <property type="match status" value="1"/>
</dbReference>
<dbReference type="FunFam" id="1.10.287.70:FF:000010">
    <property type="entry name" value="Putative glutamate receptor ionotropic kainate 1"/>
    <property type="match status" value="1"/>
</dbReference>
<dbReference type="Pfam" id="PF00060">
    <property type="entry name" value="Lig_chan"/>
    <property type="match status" value="1"/>
</dbReference>
<feature type="binding site" evidence="16">
    <location>
        <position position="209"/>
    </location>
    <ligand>
        <name>L-glutamate</name>
        <dbReference type="ChEBI" id="CHEBI:29985"/>
    </ligand>
</feature>
<sequence>MSLGISILHKETEQEAIDNMYGFMRPFSINVWLHTITLYLVLSIAILLIARLDPDDWENPHPCNPRPDELENIWGFKNCLWLTLGSIMTQGCDILPKGICSRVATAMWWFFSLIMTSTYTANLAAFLTMSRKEEAIKSVEDLANQNKVKYGVMSNGSTQAFFQTSGNSLYQKMWATMKNENPTVFESTNAKGVERVLSTKKGLYAFFMESAQIEFELARHCGLKKIDQYLDSKSYGIGMPLGADYRRSINSAVLQLQENGKILELKAKWWKRGAVECAQGGAEGNKDELGLANVGGVFVVLAAGILLALLFAIGEFLWNVYSIAVQEQMGYLEALRSEAKFACNIGVTRKAAKPALSAPPSEQGDADGMERCILAGAGSVLNINASLLNRLGRQ</sequence>
<feature type="site" description="Crucial to convey clamshell closure to channel opening" evidence="17">
    <location>
        <position position="136"/>
    </location>
</feature>
<evidence type="ECO:0000256" key="10">
    <source>
        <dbReference type="ARBA" id="ARBA00023170"/>
    </source>
</evidence>
<dbReference type="InterPro" id="IPR001320">
    <property type="entry name" value="Iontro_rcpt_C"/>
</dbReference>
<dbReference type="Gene3D" id="1.10.287.70">
    <property type="match status" value="1"/>
</dbReference>
<evidence type="ECO:0000256" key="15">
    <source>
        <dbReference type="ARBA" id="ARBA00034104"/>
    </source>
</evidence>
<keyword evidence="13" id="KW-1071">Ligand-gated ion channel</keyword>
<evidence type="ECO:0000256" key="3">
    <source>
        <dbReference type="ARBA" id="ARBA00022475"/>
    </source>
</evidence>
<keyword evidence="9" id="KW-0472">Membrane</keyword>
<dbReference type="SUPFAM" id="SSF53850">
    <property type="entry name" value="Periplasmic binding protein-like II"/>
    <property type="match status" value="1"/>
</dbReference>
<dbReference type="SMART" id="SM00079">
    <property type="entry name" value="PBPe"/>
    <property type="match status" value="1"/>
</dbReference>
<evidence type="ECO:0000256" key="8">
    <source>
        <dbReference type="ARBA" id="ARBA00023065"/>
    </source>
</evidence>
<evidence type="ECO:0000256" key="1">
    <source>
        <dbReference type="ARBA" id="ARBA00008685"/>
    </source>
</evidence>
<keyword evidence="14" id="KW-0407">Ion channel</keyword>
<evidence type="ECO:0000256" key="13">
    <source>
        <dbReference type="ARBA" id="ARBA00023286"/>
    </source>
</evidence>
<dbReference type="PANTHER" id="PTHR18966">
    <property type="entry name" value="IONOTROPIC GLUTAMATE RECEPTOR"/>
    <property type="match status" value="1"/>
</dbReference>
<evidence type="ECO:0000256" key="2">
    <source>
        <dbReference type="ARBA" id="ARBA00022448"/>
    </source>
</evidence>
<reference evidence="19" key="1">
    <citation type="journal article" date="2013" name="Genome Biol.">
        <title>Draft genome of the mountain pine beetle, Dendroctonus ponderosae Hopkins, a major forest pest.</title>
        <authorList>
            <person name="Keeling C.I."/>
            <person name="Yuen M.M."/>
            <person name="Liao N.Y."/>
            <person name="Docking T.R."/>
            <person name="Chan S.K."/>
            <person name="Taylor G.A."/>
            <person name="Palmquist D.L."/>
            <person name="Jackman S.D."/>
            <person name="Nguyen A."/>
            <person name="Li M."/>
            <person name="Henderson H."/>
            <person name="Janes J.K."/>
            <person name="Zhao Y."/>
            <person name="Pandoh P."/>
            <person name="Moore R."/>
            <person name="Sperling F.A."/>
            <person name="Huber D.P."/>
            <person name="Birol I."/>
            <person name="Jones S.J."/>
            <person name="Bohlmann J."/>
        </authorList>
    </citation>
    <scope>NUCLEOTIDE SEQUENCE</scope>
</reference>
<keyword evidence="4" id="KW-0812">Transmembrane</keyword>
<evidence type="ECO:0000256" key="9">
    <source>
        <dbReference type="ARBA" id="ARBA00023136"/>
    </source>
</evidence>
<evidence type="ECO:0000256" key="12">
    <source>
        <dbReference type="ARBA" id="ARBA00023257"/>
    </source>
</evidence>
<organism evidence="19">
    <name type="scientific">Dendroctonus ponderosae</name>
    <name type="common">Mountain pine beetle</name>
    <dbReference type="NCBI Taxonomy" id="77166"/>
    <lineage>
        <taxon>Eukaryota</taxon>
        <taxon>Metazoa</taxon>
        <taxon>Ecdysozoa</taxon>
        <taxon>Arthropoda</taxon>
        <taxon>Hexapoda</taxon>
        <taxon>Insecta</taxon>
        <taxon>Pterygota</taxon>
        <taxon>Neoptera</taxon>
        <taxon>Endopterygota</taxon>
        <taxon>Coleoptera</taxon>
        <taxon>Polyphaga</taxon>
        <taxon>Cucujiformia</taxon>
        <taxon>Curculionidae</taxon>
        <taxon>Scolytinae</taxon>
        <taxon>Dendroctonus</taxon>
    </lineage>
</organism>
<keyword evidence="12" id="KW-0628">Postsynaptic cell membrane</keyword>
<dbReference type="InterPro" id="IPR001508">
    <property type="entry name" value="Iono_Glu_rcpt_met"/>
</dbReference>
<dbReference type="OMA" id="EQTEIMY"/>
<evidence type="ECO:0000256" key="16">
    <source>
        <dbReference type="PIRSR" id="PIRSR601508-1"/>
    </source>
</evidence>
<keyword evidence="11" id="KW-0325">Glycoprotein</keyword>
<dbReference type="OrthoDB" id="5984008at2759"/>
<evidence type="ECO:0000256" key="11">
    <source>
        <dbReference type="ARBA" id="ARBA00023180"/>
    </source>
</evidence>
<dbReference type="AlphaFoldDB" id="N6U340"/>
<dbReference type="HOGENOM" id="CLU_007257_0_3_1"/>
<keyword evidence="10" id="KW-0675">Receptor</keyword>
<comment type="subcellular location">
    <subcellularLocation>
        <location evidence="15">Postsynaptic cell membrane</location>
        <topology evidence="15">Multi-pass membrane protein</topology>
    </subcellularLocation>
</comment>
<dbReference type="Gene3D" id="3.40.190.10">
    <property type="entry name" value="Periplasmic binding protein-like II"/>
    <property type="match status" value="1"/>
</dbReference>
<name>N6U340_DENPD</name>
<keyword evidence="18" id="KW-1015">Disulfide bond</keyword>
<dbReference type="EMBL" id="KB741194">
    <property type="protein sequence ID" value="ENN72987.1"/>
    <property type="molecule type" value="Genomic_DNA"/>
</dbReference>
<evidence type="ECO:0000256" key="6">
    <source>
        <dbReference type="ARBA" id="ARBA00022989"/>
    </source>
</evidence>
<evidence type="ECO:0000256" key="17">
    <source>
        <dbReference type="PIRSR" id="PIRSR601508-2"/>
    </source>
</evidence>
<dbReference type="GO" id="GO:0015276">
    <property type="term" value="F:ligand-gated monoatomic ion channel activity"/>
    <property type="evidence" value="ECO:0007669"/>
    <property type="project" value="InterPro"/>
</dbReference>
<feature type="disulfide bond" evidence="18">
    <location>
        <begin position="221"/>
        <end position="277"/>
    </location>
</feature>
<evidence type="ECO:0000313" key="19">
    <source>
        <dbReference type="EMBL" id="ENN72987.1"/>
    </source>
</evidence>
<protein>
    <submittedName>
        <fullName evidence="19">Uncharacterized protein</fullName>
    </submittedName>
</protein>
<evidence type="ECO:0000256" key="5">
    <source>
        <dbReference type="ARBA" id="ARBA00022729"/>
    </source>
</evidence>
<keyword evidence="5" id="KW-0732">Signal</keyword>
<dbReference type="SUPFAM" id="SSF81324">
    <property type="entry name" value="Voltage-gated potassium channels"/>
    <property type="match status" value="1"/>
</dbReference>